<comment type="subcellular location">
    <subcellularLocation>
        <location evidence="2">Cytoplasm</location>
    </subcellularLocation>
    <subcellularLocation>
        <location evidence="1">Nucleus</location>
    </subcellularLocation>
</comment>
<proteinExistence type="predicted"/>
<dbReference type="Pfam" id="PF08601">
    <property type="entry name" value="PAP1"/>
    <property type="match status" value="1"/>
</dbReference>
<dbReference type="Gene3D" id="1.20.5.170">
    <property type="match status" value="1"/>
</dbReference>
<evidence type="ECO:0000256" key="2">
    <source>
        <dbReference type="ARBA" id="ARBA00004496"/>
    </source>
</evidence>
<dbReference type="SUPFAM" id="SSF57959">
    <property type="entry name" value="Leucine zipper domain"/>
    <property type="match status" value="1"/>
</dbReference>
<organism evidence="6 7">
    <name type="scientific">Lasiodiplodia theobromae</name>
    <dbReference type="NCBI Taxonomy" id="45133"/>
    <lineage>
        <taxon>Eukaryota</taxon>
        <taxon>Fungi</taxon>
        <taxon>Dikarya</taxon>
        <taxon>Ascomycota</taxon>
        <taxon>Pezizomycotina</taxon>
        <taxon>Dothideomycetes</taxon>
        <taxon>Dothideomycetes incertae sedis</taxon>
        <taxon>Botryosphaeriales</taxon>
        <taxon>Botryosphaeriaceae</taxon>
        <taxon>Lasiodiplodia</taxon>
    </lineage>
</organism>
<evidence type="ECO:0000313" key="7">
    <source>
        <dbReference type="Proteomes" id="UP000325902"/>
    </source>
</evidence>
<dbReference type="PANTHER" id="PTHR40621">
    <property type="entry name" value="TRANSCRIPTION FACTOR KAPC-RELATED"/>
    <property type="match status" value="1"/>
</dbReference>
<feature type="region of interest" description="Disordered" evidence="4">
    <location>
        <begin position="249"/>
        <end position="325"/>
    </location>
</feature>
<dbReference type="PANTHER" id="PTHR40621:SF8">
    <property type="entry name" value="AP-1-LIKE TRANSCRIPTION FACTOR YAP3"/>
    <property type="match status" value="1"/>
</dbReference>
<keyword evidence="7" id="KW-1185">Reference proteome</keyword>
<accession>A0A5N5CWJ5</accession>
<dbReference type="PROSITE" id="PS50217">
    <property type="entry name" value="BZIP"/>
    <property type="match status" value="1"/>
</dbReference>
<dbReference type="GO" id="GO:0000976">
    <property type="term" value="F:transcription cis-regulatory region binding"/>
    <property type="evidence" value="ECO:0007669"/>
    <property type="project" value="InterPro"/>
</dbReference>
<evidence type="ECO:0000256" key="4">
    <source>
        <dbReference type="SAM" id="MobiDB-lite"/>
    </source>
</evidence>
<comment type="caution">
    <text evidence="6">The sequence shown here is derived from an EMBL/GenBank/DDBJ whole genome shotgun (WGS) entry which is preliminary data.</text>
</comment>
<sequence length="396" mass="41895">MDYSSYFSVPPPQQYYIGLPPTPSYDSSSDKLNLQSHLDPTSFLQYDAFSFPSLPAGSPPAHSHSSAVAPQLHSVGSVDSGIHLDLDAANSTQHIQHTQASPIHATLSTAPGAAGLYSSSTSSSDALSSAQQQQQQQQQQQPPIGSVSSPSHPTSPTIGGQHTRSSSEEKENGANSNSNNANNLTPAQSRRKAQNRAAQRAFRERKERHVRELEEKLRALESSTHSLQSDNERLKLLLQRAKTENEILRATNHHQHRRAGSTGSGSGSGGSRSASPGDAGDGEMQLDLERDPYTTVRGDGTGAAPAGSTGGGLGGSGHHARANVGRSTPHLLGASQTWDLIQSHPLVRSGAVDVADVCERLRTAARCDGQGPVFEEAAIYRVIEEESSRGGGDALI</sequence>
<keyword evidence="3" id="KW-0539">Nucleus</keyword>
<dbReference type="SUPFAM" id="SSF111430">
    <property type="entry name" value="YAP1 redox domain"/>
    <property type="match status" value="1"/>
</dbReference>
<feature type="compositionally biased region" description="Low complexity" evidence="4">
    <location>
        <begin position="173"/>
        <end position="183"/>
    </location>
</feature>
<feature type="compositionally biased region" description="Gly residues" evidence="4">
    <location>
        <begin position="308"/>
        <end position="317"/>
    </location>
</feature>
<dbReference type="SMART" id="SM00338">
    <property type="entry name" value="BRLZ"/>
    <property type="match status" value="1"/>
</dbReference>
<name>A0A5N5CWJ5_9PEZI</name>
<dbReference type="CDD" id="cd14688">
    <property type="entry name" value="bZIP_YAP"/>
    <property type="match status" value="1"/>
</dbReference>
<evidence type="ECO:0000259" key="5">
    <source>
        <dbReference type="PROSITE" id="PS50217"/>
    </source>
</evidence>
<evidence type="ECO:0000256" key="1">
    <source>
        <dbReference type="ARBA" id="ARBA00004123"/>
    </source>
</evidence>
<dbReference type="Gene3D" id="1.10.238.100">
    <property type="entry name" value="YAP1 redox domain. Chain B"/>
    <property type="match status" value="1"/>
</dbReference>
<dbReference type="InterPro" id="IPR004827">
    <property type="entry name" value="bZIP"/>
</dbReference>
<feature type="domain" description="BZIP" evidence="5">
    <location>
        <begin position="185"/>
        <end position="248"/>
    </location>
</feature>
<dbReference type="InterPro" id="IPR046347">
    <property type="entry name" value="bZIP_sf"/>
</dbReference>
<gene>
    <name evidence="6" type="ORF">DBV05_g11596</name>
</gene>
<dbReference type="GO" id="GO:0001228">
    <property type="term" value="F:DNA-binding transcription activator activity, RNA polymerase II-specific"/>
    <property type="evidence" value="ECO:0007669"/>
    <property type="project" value="TreeGrafter"/>
</dbReference>
<reference evidence="6 7" key="1">
    <citation type="journal article" date="2019" name="Sci. Rep.">
        <title>A multi-omics analysis of the grapevine pathogen Lasiodiplodia theobromae reveals that temperature affects the expression of virulence- and pathogenicity-related genes.</title>
        <authorList>
            <person name="Felix C."/>
            <person name="Meneses R."/>
            <person name="Goncalves M.F.M."/>
            <person name="Tilleman L."/>
            <person name="Duarte A.S."/>
            <person name="Jorrin-Novo J.V."/>
            <person name="Van de Peer Y."/>
            <person name="Deforce D."/>
            <person name="Van Nieuwerburgh F."/>
            <person name="Esteves A.C."/>
            <person name="Alves A."/>
        </authorList>
    </citation>
    <scope>NUCLEOTIDE SEQUENCE [LARGE SCALE GENOMIC DNA]</scope>
    <source>
        <strain evidence="6 7">LA-SOL3</strain>
    </source>
</reference>
<dbReference type="Pfam" id="PF00170">
    <property type="entry name" value="bZIP_1"/>
    <property type="match status" value="1"/>
</dbReference>
<dbReference type="GO" id="GO:0090575">
    <property type="term" value="C:RNA polymerase II transcription regulator complex"/>
    <property type="evidence" value="ECO:0007669"/>
    <property type="project" value="TreeGrafter"/>
</dbReference>
<dbReference type="GO" id="GO:0005737">
    <property type="term" value="C:cytoplasm"/>
    <property type="evidence" value="ECO:0007669"/>
    <property type="project" value="UniProtKB-SubCell"/>
</dbReference>
<protein>
    <recommendedName>
        <fullName evidence="5">BZIP domain-containing protein</fullName>
    </recommendedName>
</protein>
<evidence type="ECO:0000256" key="3">
    <source>
        <dbReference type="ARBA" id="ARBA00023242"/>
    </source>
</evidence>
<dbReference type="InterPro" id="IPR050936">
    <property type="entry name" value="AP-1-like"/>
</dbReference>
<dbReference type="InterPro" id="IPR023167">
    <property type="entry name" value="Yap1_redox_dom_sf"/>
</dbReference>
<dbReference type="AlphaFoldDB" id="A0A5N5CWJ5"/>
<dbReference type="GO" id="GO:0033554">
    <property type="term" value="P:cellular response to stress"/>
    <property type="evidence" value="ECO:0007669"/>
    <property type="project" value="UniProtKB-ARBA"/>
</dbReference>
<dbReference type="InterPro" id="IPR013910">
    <property type="entry name" value="TF_PAP1"/>
</dbReference>
<dbReference type="EMBL" id="VCHE01000172">
    <property type="protein sequence ID" value="KAB2569730.1"/>
    <property type="molecule type" value="Genomic_DNA"/>
</dbReference>
<evidence type="ECO:0000313" key="6">
    <source>
        <dbReference type="EMBL" id="KAB2569730.1"/>
    </source>
</evidence>
<dbReference type="Proteomes" id="UP000325902">
    <property type="component" value="Unassembled WGS sequence"/>
</dbReference>
<feature type="region of interest" description="Disordered" evidence="4">
    <location>
        <begin position="114"/>
        <end position="209"/>
    </location>
</feature>
<feature type="compositionally biased region" description="Low complexity" evidence="4">
    <location>
        <begin position="118"/>
        <end position="157"/>
    </location>
</feature>
<dbReference type="OrthoDB" id="4940293at2759"/>
<dbReference type="PROSITE" id="PS00036">
    <property type="entry name" value="BZIP_BASIC"/>
    <property type="match status" value="1"/>
</dbReference>